<dbReference type="Pfam" id="PF10543">
    <property type="entry name" value="ORF6N"/>
    <property type="match status" value="1"/>
</dbReference>
<sequence>MQIIKSIQNRIYEIRGERAMLDFDLAVLYEVETRVLNQAVKRNIKRFPDDFMFQLTRHEFEGIMTQIENLNLGMSSQFVMTYPTKRPNSALPYAFTEQGVAMLSGILKSDKAINMNIAIMRAFVDVRKILLKQSNINEQLTEINERIGEHDVQLNELYDAMENLIDEKIAQIKWKDRERIGFKIKE</sequence>
<dbReference type="EMBL" id="FNCH01000005">
    <property type="protein sequence ID" value="SDG31254.1"/>
    <property type="molecule type" value="Genomic_DNA"/>
</dbReference>
<proteinExistence type="predicted"/>
<protein>
    <submittedName>
        <fullName evidence="2">ORF6N domain-containing protein</fullName>
    </submittedName>
</protein>
<keyword evidence="3" id="KW-1185">Reference proteome</keyword>
<dbReference type="Proteomes" id="UP000199643">
    <property type="component" value="Unassembled WGS sequence"/>
</dbReference>
<evidence type="ECO:0000259" key="1">
    <source>
        <dbReference type="Pfam" id="PF10543"/>
    </source>
</evidence>
<evidence type="ECO:0000313" key="2">
    <source>
        <dbReference type="EMBL" id="SDG31254.1"/>
    </source>
</evidence>
<feature type="domain" description="KilA-N DNA-binding" evidence="1">
    <location>
        <begin position="9"/>
        <end position="106"/>
    </location>
</feature>
<organism evidence="2 3">
    <name type="scientific">Pedobacter terrae</name>
    <dbReference type="NCBI Taxonomy" id="405671"/>
    <lineage>
        <taxon>Bacteria</taxon>
        <taxon>Pseudomonadati</taxon>
        <taxon>Bacteroidota</taxon>
        <taxon>Sphingobacteriia</taxon>
        <taxon>Sphingobacteriales</taxon>
        <taxon>Sphingobacteriaceae</taxon>
        <taxon>Pedobacter</taxon>
    </lineage>
</organism>
<reference evidence="3" key="1">
    <citation type="submission" date="2016-10" db="EMBL/GenBank/DDBJ databases">
        <authorList>
            <person name="Varghese N."/>
            <person name="Submissions S."/>
        </authorList>
    </citation>
    <scope>NUCLEOTIDE SEQUENCE [LARGE SCALE GENOMIC DNA]</scope>
    <source>
        <strain evidence="3">DSM 17933</strain>
    </source>
</reference>
<dbReference type="InterPro" id="IPR018873">
    <property type="entry name" value="KilA-N_DNA-bd_domain"/>
</dbReference>
<name>A0A1G7T8A0_9SPHI</name>
<accession>A0A1G7T8A0</accession>
<dbReference type="AlphaFoldDB" id="A0A1G7T8A0"/>
<dbReference type="STRING" id="405671.SAMN05421827_10596"/>
<dbReference type="OrthoDB" id="9816206at2"/>
<gene>
    <name evidence="2" type="ORF">SAMN05421827_10596</name>
</gene>
<evidence type="ECO:0000313" key="3">
    <source>
        <dbReference type="Proteomes" id="UP000199643"/>
    </source>
</evidence>
<dbReference type="RefSeq" id="WP_090498732.1">
    <property type="nucleotide sequence ID" value="NZ_FNCH01000005.1"/>
</dbReference>